<dbReference type="OrthoDB" id="1938464at2"/>
<dbReference type="EMBL" id="WHJC01000431">
    <property type="protein sequence ID" value="MPQ45087.1"/>
    <property type="molecule type" value="Genomic_DNA"/>
</dbReference>
<comment type="caution">
    <text evidence="1">The sequence shown here is derived from an EMBL/GenBank/DDBJ whole genome shotgun (WGS) entry which is preliminary data.</text>
</comment>
<sequence length="416" mass="49081">MKILFQIENFNIEDSTLFVKSRIEDINEKESIQLYLGKVKFNNLKCENFIEQKSSFALIYTNNCNSVSFSYFVKIGHLAKHGHGGEISEELITFSGEQVLIFPVETLTMNNKNNSIISNIKIFFQFKNYKHSILPLKYKKQDMLSIDFPKWINIYDIMKSSYTFGDFSIHKSIYNENILEIFCEKNFIKKEIDENVIDDLKRLHKYYCKLFNSNGMKLNVVLLNESVYDEKYVLGGCGVSSIAATFNYKNIRDWQLLAHRMFHSFMDFNLKSREVHIPPNLWLTEGLATYYEIIALNNLSNLRKKELNINIENDFKKLFTRYLYIKLKNSNISSIIPMNERNIKSHGNMEFLHYTLAPLIVKLIESEYSKLNNNYIIKEIILLNEKNKELSMENIFYNILKENLNEFASKYLFSNE</sequence>
<gene>
    <name evidence="1" type="ORF">GBZ86_15290</name>
</gene>
<feature type="non-terminal residue" evidence="1">
    <location>
        <position position="416"/>
    </location>
</feature>
<accession>A0A6I1MSB2</accession>
<reference evidence="1 2" key="1">
    <citation type="submission" date="2019-10" db="EMBL/GenBank/DDBJ databases">
        <title>The Genome Sequence of Clostridium tarantellae Isolated from Fish Brain.</title>
        <authorList>
            <person name="Bano L."/>
            <person name="Kiel M."/>
            <person name="Sales G."/>
            <person name="Doxey A.C."/>
            <person name="Mansfield M.J."/>
            <person name="Schiavone M."/>
            <person name="Rossetto O."/>
            <person name="Pirazzini M."/>
            <person name="Dobrindt U."/>
            <person name="Montecucco C."/>
        </authorList>
    </citation>
    <scope>NUCLEOTIDE SEQUENCE [LARGE SCALE GENOMIC DNA]</scope>
    <source>
        <strain evidence="1 2">DSM 3997</strain>
    </source>
</reference>
<organism evidence="1 2">
    <name type="scientific">Clostridium tarantellae</name>
    <dbReference type="NCBI Taxonomy" id="39493"/>
    <lineage>
        <taxon>Bacteria</taxon>
        <taxon>Bacillati</taxon>
        <taxon>Bacillota</taxon>
        <taxon>Clostridia</taxon>
        <taxon>Eubacteriales</taxon>
        <taxon>Clostridiaceae</taxon>
        <taxon>Clostridium</taxon>
    </lineage>
</organism>
<protein>
    <recommendedName>
        <fullName evidence="3">Peptidase M1 membrane alanine aminopeptidase domain-containing protein</fullName>
    </recommendedName>
</protein>
<dbReference type="AlphaFoldDB" id="A0A6I1MSB2"/>
<evidence type="ECO:0008006" key="3">
    <source>
        <dbReference type="Google" id="ProtNLM"/>
    </source>
</evidence>
<evidence type="ECO:0000313" key="2">
    <source>
        <dbReference type="Proteomes" id="UP000430345"/>
    </source>
</evidence>
<evidence type="ECO:0000313" key="1">
    <source>
        <dbReference type="EMBL" id="MPQ45087.1"/>
    </source>
</evidence>
<proteinExistence type="predicted"/>
<keyword evidence="2" id="KW-1185">Reference proteome</keyword>
<dbReference type="RefSeq" id="WP_152892088.1">
    <property type="nucleotide sequence ID" value="NZ_WHJC01000431.1"/>
</dbReference>
<dbReference type="Proteomes" id="UP000430345">
    <property type="component" value="Unassembled WGS sequence"/>
</dbReference>
<name>A0A6I1MSB2_9CLOT</name>